<accession>A0A0B2UDZ9</accession>
<keyword evidence="2" id="KW-1185">Reference proteome</keyword>
<dbReference type="AlphaFoldDB" id="A0A0B2UDZ9"/>
<dbReference type="HOGENOM" id="CLU_349845_0_0_1"/>
<gene>
    <name evidence="1" type="ORF">M896_080140</name>
</gene>
<dbReference type="Proteomes" id="UP000031056">
    <property type="component" value="Unassembled WGS sequence"/>
</dbReference>
<protein>
    <submittedName>
        <fullName evidence="1">Uncharacterized protein</fullName>
    </submittedName>
</protein>
<proteinExistence type="predicted"/>
<dbReference type="InParanoid" id="A0A0B2UDZ9"/>
<dbReference type="GeneID" id="26262054"/>
<dbReference type="RefSeq" id="XP_014563323.1">
    <property type="nucleotide sequence ID" value="XM_014707837.1"/>
</dbReference>
<sequence>MHSNPDETVFAEDAHGLEDRCICDDYIDSLCDSKNGMEEVKNMLESMRKMLEIGDDEGISEIVINVVGDESIYARMNELWNSGEWDMDDIFFYIVIWLRMRRFRFDMKTAENVDLALKHGLCVVEKQINKWKEICMMSILKEMKNYAENDILGWNREAILMFLWKVCIGRCGANGTTRVFALNLCMQMSMTTDLIDIRDIVLKVEEMKDFDVGEMSYGDMVILQIYWKKSFIEGVFCKDRHECVVERLFDRYMCYGEDGRYHTRLRLFEYKSIESVILCVSFVKCFIQKFNGSEDKFNAKVLSVLIRRMTEIAADAKENEYFGCLFGSTKPIVVVGTMLQSLVLLLLRKMSDKKCGNQVKAARILSRIDRLGILPGKKIKNKMIKIVKQQIARKQEEIVDACINVLYCIDPDALQIEMQRPYSMPTRRKMFEKTKNGKQSEESYRTYIELLNNGAANDVAYEIKDSNIFARVFHAIGRRRVCKFLEISMNEVKDVYVAELAVWYSKERPDRFDVVYMSSILLDSGEDIVKSRNVVFYNYILRILINIHYKMALELRRRVFLFLRKLVFYGPYTKNSGTLINFLGYAGMEFQRRTDYFLAILGACGSVFLREYLCDYTWSINKELGLVYSLRFDPELGVMYKWKIDEILSRICDKVEVKEAAVCIELLVFLRESIEEEGRCFEFAFDVVANSCKTMICGANNANRDVCRESCMLLSAGIIARAIIPDVCIPVVFQWLPVSSEIVQMYFTSVISTIGSIIDNKVCRFKNEGCISEFKTIYEIYLSSPSKIVLVEKLIEIFDSCAIKTYYLMVQVMRFDKRMRMKVMKSVEEALYLYDLSEDRLVMKICELFCSCNISRYTDIRISDENVLFCKEPELEEIENLQLCIIK</sequence>
<evidence type="ECO:0000313" key="1">
    <source>
        <dbReference type="EMBL" id="KHN69281.1"/>
    </source>
</evidence>
<dbReference type="EMBL" id="JOKQ01000008">
    <property type="protein sequence ID" value="KHN69281.1"/>
    <property type="molecule type" value="Genomic_DNA"/>
</dbReference>
<name>A0A0B2UDZ9_9MICR</name>
<organism evidence="1 2">
    <name type="scientific">Ordospora colligata OC4</name>
    <dbReference type="NCBI Taxonomy" id="1354746"/>
    <lineage>
        <taxon>Eukaryota</taxon>
        <taxon>Fungi</taxon>
        <taxon>Fungi incertae sedis</taxon>
        <taxon>Microsporidia</taxon>
        <taxon>Ordosporidae</taxon>
        <taxon>Ordospora</taxon>
    </lineage>
</organism>
<evidence type="ECO:0000313" key="2">
    <source>
        <dbReference type="Proteomes" id="UP000031056"/>
    </source>
</evidence>
<dbReference type="VEuPathDB" id="MicrosporidiaDB:M896_080140"/>
<comment type="caution">
    <text evidence="1">The sequence shown here is derived from an EMBL/GenBank/DDBJ whole genome shotgun (WGS) entry which is preliminary data.</text>
</comment>
<dbReference type="OrthoDB" id="2191581at2759"/>
<reference evidence="1 2" key="1">
    <citation type="journal article" date="2014" name="MBio">
        <title>The Ordospora colligata genome; evolution of extreme reduction in microsporidia and host-to-parasite horizontal gene transfer.</title>
        <authorList>
            <person name="Pombert J.-F."/>
            <person name="Haag K.L."/>
            <person name="Beidas S."/>
            <person name="Ebert D."/>
            <person name="Keeling P.J."/>
        </authorList>
    </citation>
    <scope>NUCLEOTIDE SEQUENCE [LARGE SCALE GENOMIC DNA]</scope>
    <source>
        <strain evidence="1 2">OC4</strain>
    </source>
</reference>